<feature type="compositionally biased region" description="Low complexity" evidence="3">
    <location>
        <begin position="706"/>
        <end position="722"/>
    </location>
</feature>
<dbReference type="SMART" id="SM00297">
    <property type="entry name" value="BROMO"/>
    <property type="match status" value="1"/>
</dbReference>
<gene>
    <name evidence="5" type="ORF">CFOL_v3_32170</name>
</gene>
<protein>
    <submittedName>
        <fullName evidence="5">Bromodomain domain-containing protein</fullName>
    </submittedName>
</protein>
<feature type="region of interest" description="Disordered" evidence="3">
    <location>
        <begin position="152"/>
        <end position="176"/>
    </location>
</feature>
<feature type="compositionally biased region" description="Basic and acidic residues" evidence="3">
    <location>
        <begin position="664"/>
        <end position="673"/>
    </location>
</feature>
<evidence type="ECO:0000256" key="2">
    <source>
        <dbReference type="PROSITE-ProRule" id="PRU00035"/>
    </source>
</evidence>
<evidence type="ECO:0000313" key="6">
    <source>
        <dbReference type="Proteomes" id="UP000187406"/>
    </source>
</evidence>
<name>A0A1Q3D8G7_CEPFO</name>
<evidence type="ECO:0000313" key="5">
    <source>
        <dbReference type="EMBL" id="GAV88749.1"/>
    </source>
</evidence>
<evidence type="ECO:0000256" key="1">
    <source>
        <dbReference type="ARBA" id="ARBA00023117"/>
    </source>
</evidence>
<dbReference type="PROSITE" id="PS50014">
    <property type="entry name" value="BROMODOMAIN_2"/>
    <property type="match status" value="1"/>
</dbReference>
<dbReference type="SUPFAM" id="SSF47370">
    <property type="entry name" value="Bromodomain"/>
    <property type="match status" value="1"/>
</dbReference>
<dbReference type="InterPro" id="IPR051831">
    <property type="entry name" value="Bromodomain_contain_prot"/>
</dbReference>
<dbReference type="Proteomes" id="UP000187406">
    <property type="component" value="Unassembled WGS sequence"/>
</dbReference>
<feature type="compositionally biased region" description="Low complexity" evidence="3">
    <location>
        <begin position="66"/>
        <end position="85"/>
    </location>
</feature>
<reference evidence="6" key="1">
    <citation type="submission" date="2016-04" db="EMBL/GenBank/DDBJ databases">
        <title>Cephalotus genome sequencing.</title>
        <authorList>
            <person name="Fukushima K."/>
            <person name="Hasebe M."/>
            <person name="Fang X."/>
        </authorList>
    </citation>
    <scope>NUCLEOTIDE SEQUENCE [LARGE SCALE GENOMIC DNA]</scope>
    <source>
        <strain evidence="6">cv. St1</strain>
    </source>
</reference>
<feature type="compositionally biased region" description="Basic and acidic residues" evidence="3">
    <location>
        <begin position="153"/>
        <end position="162"/>
    </location>
</feature>
<dbReference type="InterPro" id="IPR018359">
    <property type="entry name" value="Bromodomain_CS"/>
</dbReference>
<feature type="domain" description="Bromo" evidence="4">
    <location>
        <begin position="191"/>
        <end position="261"/>
    </location>
</feature>
<feature type="region of interest" description="Disordered" evidence="3">
    <location>
        <begin position="281"/>
        <end position="319"/>
    </location>
</feature>
<feature type="compositionally biased region" description="Polar residues" evidence="3">
    <location>
        <begin position="116"/>
        <end position="126"/>
    </location>
</feature>
<dbReference type="InterPro" id="IPR036427">
    <property type="entry name" value="Bromodomain-like_sf"/>
</dbReference>
<sequence length="754" mass="83341">MGKVVEKERKKKKGRPSLLDLQKRNLKEQHHHQQQQQQKQKHHNHKNKKRFFYSAQNPSPNYQNATPTSLRRSTRRNPTSSSERSYSLCDDDNDDDLEGKRREKKLKLVLKLPPNNDKSPIDSNYCTFEDEDQNDAASNHKKRKINAIFADGSIDKGDKSDSGAKPTNNVQGPSTPLPDNLLLQFILDRLQKKDTYGVFSEPVDPKELPDYHEVIEHPMDFGTVRKKLTSGAYVSLEHFEKDVFLICSNAMQYNAPDTIYFRQARSIQELAIKNFENLRQDSDDNAEAPKIVRRGRPPTKFKKPLGRPSMDRTGSEFSSDANLAAGVETSLLNQDVRKGPLSDKSGFEDLSGPVHGPHNDVYTGWLGESKNERNDEAAGSLYKANSLRNGKKQSVPDENRRNTYRQSLQSSRGREPSVLATFDGERKQLMAVGLFSELGYARSLARFAAILGPISWNIAAKRIEKCLPDGVKYGPGWVGEFDIPPQKPLLSSAAQGQLSLLQHLSVPENSSSAAITHTVELEGDKLLEKLELDDSSEKHAHPIHSMSEGNLSHPLLPSASPSPSHFVANTSAENCMEKTGAMEGLNPPSSFAGVIRPRAPFQIHPGMNGINDTYGFHLPAQMGKVIGSARPAGCNFQSPQVLDTVSRTNTNSVHPMTQDNLMSEDPKVPEHSGTRNSSPSLPNSGSQTLGTPRSGHNLQSSWKGLSPQQKQDSGSSSQQKPDLVPPDLNVQFQTPGSPGSSRVDSAQPDLVLQL</sequence>
<dbReference type="InterPro" id="IPR001487">
    <property type="entry name" value="Bromodomain"/>
</dbReference>
<dbReference type="OrthoDB" id="21449at2759"/>
<feature type="compositionally biased region" description="Polar residues" evidence="3">
    <location>
        <begin position="650"/>
        <end position="661"/>
    </location>
</feature>
<feature type="compositionally biased region" description="Basic and acidic residues" evidence="3">
    <location>
        <begin position="335"/>
        <end position="347"/>
    </location>
</feature>
<dbReference type="PROSITE" id="PS00633">
    <property type="entry name" value="BROMODOMAIN_1"/>
    <property type="match status" value="1"/>
</dbReference>
<feature type="region of interest" description="Disordered" evidence="3">
    <location>
        <begin position="383"/>
        <end position="416"/>
    </location>
</feature>
<dbReference type="PRINTS" id="PR00503">
    <property type="entry name" value="BROMODOMAIN"/>
</dbReference>
<dbReference type="Pfam" id="PF00439">
    <property type="entry name" value="Bromodomain"/>
    <property type="match status" value="1"/>
</dbReference>
<feature type="compositionally biased region" description="Basic residues" evidence="3">
    <location>
        <begin position="29"/>
        <end position="51"/>
    </location>
</feature>
<feature type="region of interest" description="Disordered" evidence="3">
    <location>
        <begin position="334"/>
        <end position="355"/>
    </location>
</feature>
<feature type="region of interest" description="Disordered" evidence="3">
    <location>
        <begin position="108"/>
        <end position="127"/>
    </location>
</feature>
<dbReference type="Gene3D" id="1.20.920.10">
    <property type="entry name" value="Bromodomain-like"/>
    <property type="match status" value="1"/>
</dbReference>
<comment type="caution">
    <text evidence="5">The sequence shown here is derived from an EMBL/GenBank/DDBJ whole genome shotgun (WGS) entry which is preliminary data.</text>
</comment>
<keyword evidence="1 2" id="KW-0103">Bromodomain</keyword>
<proteinExistence type="predicted"/>
<dbReference type="InParanoid" id="A0A1Q3D8G7"/>
<feature type="compositionally biased region" description="Polar residues" evidence="3">
    <location>
        <begin position="674"/>
        <end position="703"/>
    </location>
</feature>
<feature type="region of interest" description="Disordered" evidence="3">
    <location>
        <begin position="650"/>
        <end position="754"/>
    </location>
</feature>
<feature type="region of interest" description="Disordered" evidence="3">
    <location>
        <begin position="1"/>
        <end position="98"/>
    </location>
</feature>
<evidence type="ECO:0000256" key="3">
    <source>
        <dbReference type="SAM" id="MobiDB-lite"/>
    </source>
</evidence>
<accession>A0A1Q3D8G7</accession>
<dbReference type="PANTHER" id="PTHR22881:SF27">
    <property type="entry name" value="BROMODOMAIN CONTAINING 7_9"/>
    <property type="match status" value="1"/>
</dbReference>
<feature type="compositionally biased region" description="Basic residues" evidence="3">
    <location>
        <begin position="291"/>
        <end position="305"/>
    </location>
</feature>
<organism evidence="5 6">
    <name type="scientific">Cephalotus follicularis</name>
    <name type="common">Albany pitcher plant</name>
    <dbReference type="NCBI Taxonomy" id="3775"/>
    <lineage>
        <taxon>Eukaryota</taxon>
        <taxon>Viridiplantae</taxon>
        <taxon>Streptophyta</taxon>
        <taxon>Embryophyta</taxon>
        <taxon>Tracheophyta</taxon>
        <taxon>Spermatophyta</taxon>
        <taxon>Magnoliopsida</taxon>
        <taxon>eudicotyledons</taxon>
        <taxon>Gunneridae</taxon>
        <taxon>Pentapetalae</taxon>
        <taxon>rosids</taxon>
        <taxon>fabids</taxon>
        <taxon>Oxalidales</taxon>
        <taxon>Cephalotaceae</taxon>
        <taxon>Cephalotus</taxon>
    </lineage>
</organism>
<dbReference type="PANTHER" id="PTHR22881">
    <property type="entry name" value="BROMODOMAIN CONTAINING PROTEIN"/>
    <property type="match status" value="1"/>
</dbReference>
<keyword evidence="6" id="KW-1185">Reference proteome</keyword>
<feature type="compositionally biased region" description="Polar residues" evidence="3">
    <location>
        <begin position="730"/>
        <end position="744"/>
    </location>
</feature>
<dbReference type="EMBL" id="BDDD01005060">
    <property type="protein sequence ID" value="GAV88749.1"/>
    <property type="molecule type" value="Genomic_DNA"/>
</dbReference>
<evidence type="ECO:0000259" key="4">
    <source>
        <dbReference type="PROSITE" id="PS50014"/>
    </source>
</evidence>
<dbReference type="AlphaFoldDB" id="A0A1Q3D8G7"/>
<dbReference type="STRING" id="3775.A0A1Q3D8G7"/>
<feature type="compositionally biased region" description="Polar residues" evidence="3">
    <location>
        <begin position="54"/>
        <end position="65"/>
    </location>
</feature>